<protein>
    <submittedName>
        <fullName evidence="1">Uncharacterized protein</fullName>
    </submittedName>
</protein>
<dbReference type="EMBL" id="BOOK01000021">
    <property type="protein sequence ID" value="GII01141.1"/>
    <property type="molecule type" value="Genomic_DNA"/>
</dbReference>
<dbReference type="Proteomes" id="UP000634476">
    <property type="component" value="Unassembled WGS sequence"/>
</dbReference>
<organism evidence="1 2">
    <name type="scientific">Planobispora takensis</name>
    <dbReference type="NCBI Taxonomy" id="1367882"/>
    <lineage>
        <taxon>Bacteria</taxon>
        <taxon>Bacillati</taxon>
        <taxon>Actinomycetota</taxon>
        <taxon>Actinomycetes</taxon>
        <taxon>Streptosporangiales</taxon>
        <taxon>Streptosporangiaceae</taxon>
        <taxon>Planobispora</taxon>
    </lineage>
</organism>
<dbReference type="AlphaFoldDB" id="A0A8J3SYI1"/>
<name>A0A8J3SYI1_9ACTN</name>
<comment type="caution">
    <text evidence="1">The sequence shown here is derived from an EMBL/GenBank/DDBJ whole genome shotgun (WGS) entry which is preliminary data.</text>
</comment>
<evidence type="ECO:0000313" key="1">
    <source>
        <dbReference type="EMBL" id="GII01141.1"/>
    </source>
</evidence>
<proteinExistence type="predicted"/>
<sequence length="212" mass="23386">MAPAEWEISDESYRLVDEEDAFDALDHGPPPLPATLPPGSAAIAAAGRWGRYGSLVVLFRDREDGELYDDTYLVVRSPAGQWQYPPPTSGGGGMPEWVLHRPDEPLPTWRGNHLRDLSARLDKPDTEWVTDLTVMATRQVAAVQVRYAGEAIDVPVPPGGLVTVPHPIRHVDDSAEFRGFDASGALIAVTHHRPLTDSDRRSKWPDPALWDD</sequence>
<dbReference type="RefSeq" id="WP_203875525.1">
    <property type="nucleotide sequence ID" value="NZ_BOOK01000021.1"/>
</dbReference>
<keyword evidence="2" id="KW-1185">Reference proteome</keyword>
<gene>
    <name evidence="1" type="ORF">Pta02_31490</name>
</gene>
<reference evidence="1" key="1">
    <citation type="submission" date="2021-01" db="EMBL/GenBank/DDBJ databases">
        <title>Whole genome shotgun sequence of Planobispora takensis NBRC 109077.</title>
        <authorList>
            <person name="Komaki H."/>
            <person name="Tamura T."/>
        </authorList>
    </citation>
    <scope>NUCLEOTIDE SEQUENCE</scope>
    <source>
        <strain evidence="1">NBRC 109077</strain>
    </source>
</reference>
<accession>A0A8J3SYI1</accession>
<evidence type="ECO:0000313" key="2">
    <source>
        <dbReference type="Proteomes" id="UP000634476"/>
    </source>
</evidence>